<dbReference type="GO" id="GO:0016020">
    <property type="term" value="C:membrane"/>
    <property type="evidence" value="ECO:0007669"/>
    <property type="project" value="UniProtKB-SubCell"/>
</dbReference>
<evidence type="ECO:0000256" key="6">
    <source>
        <dbReference type="SAM" id="Phobius"/>
    </source>
</evidence>
<gene>
    <name evidence="8" type="ORF">PHISCL_02423</name>
</gene>
<evidence type="ECO:0000256" key="1">
    <source>
        <dbReference type="ARBA" id="ARBA00004141"/>
    </source>
</evidence>
<evidence type="ECO:0000313" key="8">
    <source>
        <dbReference type="EMBL" id="RJE25273.1"/>
    </source>
</evidence>
<proteinExistence type="inferred from homology"/>
<feature type="transmembrane region" description="Helical" evidence="6">
    <location>
        <begin position="13"/>
        <end position="35"/>
    </location>
</feature>
<keyword evidence="2 6" id="KW-0812">Transmembrane</keyword>
<dbReference type="EMBL" id="MVGC01000053">
    <property type="protein sequence ID" value="RJE25273.1"/>
    <property type="molecule type" value="Genomic_DNA"/>
</dbReference>
<evidence type="ECO:0000256" key="3">
    <source>
        <dbReference type="ARBA" id="ARBA00022989"/>
    </source>
</evidence>
<sequence>MGMSEWSTSRGEGAVAASAVFTSLATILTGIRVYTRACIVKKMGVDDWIILVSVAFSWGFFGLFIGEVDYGMGEHGSKLPPHIITMQMKCFWATVPIYQTSLITAKASILFQYLRVFTTRGMRIACYCLIGFLTTYGTWTIVSAWLNCVPVAKFWDNSIEGYCLSKAGLWFSNSGIHILTDIMIIIYPMPALKKLKLPTRQKIAVMALFSLGGFVLVTTILRLHSLLIISESKDPTHDNVGAATWSAIECNVAIICASLPGTRAFIAKTFPRLFPSYPTYNQYNYNYRSGSKNNFSRSGPANIETSVGTGLHEAEYPLENTRFGHKTLVNGSKVGARGSEGGGV</sequence>
<keyword evidence="3 6" id="KW-1133">Transmembrane helix</keyword>
<dbReference type="OrthoDB" id="444631at2759"/>
<dbReference type="InterPro" id="IPR052337">
    <property type="entry name" value="SAT4-like"/>
</dbReference>
<dbReference type="PANTHER" id="PTHR33048">
    <property type="entry name" value="PTH11-LIKE INTEGRAL MEMBRANE PROTEIN (AFU_ORTHOLOGUE AFUA_5G11245)"/>
    <property type="match status" value="1"/>
</dbReference>
<evidence type="ECO:0000313" key="9">
    <source>
        <dbReference type="Proteomes" id="UP000266188"/>
    </source>
</evidence>
<evidence type="ECO:0000256" key="5">
    <source>
        <dbReference type="ARBA" id="ARBA00038359"/>
    </source>
</evidence>
<feature type="non-terminal residue" evidence="8">
    <location>
        <position position="344"/>
    </location>
</feature>
<dbReference type="STRING" id="2070753.A0A3A2ZSI3"/>
<comment type="similarity">
    <text evidence="5">Belongs to the SAT4 family.</text>
</comment>
<feature type="transmembrane region" description="Helical" evidence="6">
    <location>
        <begin position="167"/>
        <end position="191"/>
    </location>
</feature>
<accession>A0A3A2ZSI3</accession>
<feature type="domain" description="Rhodopsin" evidence="7">
    <location>
        <begin position="31"/>
        <end position="267"/>
    </location>
</feature>
<feature type="transmembrane region" description="Helical" evidence="6">
    <location>
        <begin position="47"/>
        <end position="65"/>
    </location>
</feature>
<evidence type="ECO:0000256" key="4">
    <source>
        <dbReference type="ARBA" id="ARBA00023136"/>
    </source>
</evidence>
<protein>
    <submittedName>
        <fullName evidence="8">Integral membrane protein</fullName>
    </submittedName>
</protein>
<reference evidence="9" key="1">
    <citation type="submission" date="2017-02" db="EMBL/GenBank/DDBJ databases">
        <authorList>
            <person name="Tafer H."/>
            <person name="Lopandic K."/>
        </authorList>
    </citation>
    <scope>NUCLEOTIDE SEQUENCE [LARGE SCALE GENOMIC DNA]</scope>
    <source>
        <strain evidence="9">CBS 366.77</strain>
    </source>
</reference>
<comment type="caution">
    <text evidence="8">The sequence shown here is derived from an EMBL/GenBank/DDBJ whole genome shotgun (WGS) entry which is preliminary data.</text>
</comment>
<keyword evidence="4 6" id="KW-0472">Membrane</keyword>
<dbReference type="InterPro" id="IPR049326">
    <property type="entry name" value="Rhodopsin_dom_fungi"/>
</dbReference>
<dbReference type="Proteomes" id="UP000266188">
    <property type="component" value="Unassembled WGS sequence"/>
</dbReference>
<organism evidence="8 9">
    <name type="scientific">Aspergillus sclerotialis</name>
    <dbReference type="NCBI Taxonomy" id="2070753"/>
    <lineage>
        <taxon>Eukaryota</taxon>
        <taxon>Fungi</taxon>
        <taxon>Dikarya</taxon>
        <taxon>Ascomycota</taxon>
        <taxon>Pezizomycotina</taxon>
        <taxon>Eurotiomycetes</taxon>
        <taxon>Eurotiomycetidae</taxon>
        <taxon>Eurotiales</taxon>
        <taxon>Aspergillaceae</taxon>
        <taxon>Aspergillus</taxon>
        <taxon>Aspergillus subgen. Polypaecilum</taxon>
    </lineage>
</organism>
<feature type="transmembrane region" description="Helical" evidence="6">
    <location>
        <begin position="203"/>
        <end position="223"/>
    </location>
</feature>
<keyword evidence="9" id="KW-1185">Reference proteome</keyword>
<feature type="transmembrane region" description="Helical" evidence="6">
    <location>
        <begin position="126"/>
        <end position="147"/>
    </location>
</feature>
<evidence type="ECO:0000259" key="7">
    <source>
        <dbReference type="Pfam" id="PF20684"/>
    </source>
</evidence>
<name>A0A3A2ZSI3_9EURO</name>
<comment type="subcellular location">
    <subcellularLocation>
        <location evidence="1">Membrane</location>
        <topology evidence="1">Multi-pass membrane protein</topology>
    </subcellularLocation>
</comment>
<feature type="transmembrane region" description="Helical" evidence="6">
    <location>
        <begin position="96"/>
        <end position="114"/>
    </location>
</feature>
<evidence type="ECO:0000256" key="2">
    <source>
        <dbReference type="ARBA" id="ARBA00022692"/>
    </source>
</evidence>
<dbReference type="Pfam" id="PF20684">
    <property type="entry name" value="Fung_rhodopsin"/>
    <property type="match status" value="1"/>
</dbReference>
<dbReference type="AlphaFoldDB" id="A0A3A2ZSI3"/>
<dbReference type="PANTHER" id="PTHR33048:SF132">
    <property type="entry name" value="MEMBRANE PROTEIN, PUTATIVE (AFU_ORTHOLOGUE AFUA_6G07820)-RELATED"/>
    <property type="match status" value="1"/>
</dbReference>